<protein>
    <submittedName>
        <fullName evidence="2">Uncharacterized protein</fullName>
    </submittedName>
</protein>
<keyword evidence="1" id="KW-1133">Transmembrane helix</keyword>
<gene>
    <name evidence="2" type="ORF">IV203_032453</name>
</gene>
<keyword evidence="1" id="KW-0812">Transmembrane</keyword>
<evidence type="ECO:0000256" key="1">
    <source>
        <dbReference type="SAM" id="Phobius"/>
    </source>
</evidence>
<sequence length="304" mass="34551">MLYAWTIHTQVVRKYDTFQSTNNDDPSLDILTQAIPKVRLFVFAILVSIWFLNLLQRVRMIAFFRNPKILTSVLSSAHHTISGAPGFYGRYHFFAYCELGNHMMMGFMSLQWLKWKGQRSMSTMPSNQLELGWEVLATITALLILGSLTASDKIDGKEKEPKSKKNETEDSSILFLLSIDSGKLLCMCPSCNSKTAFSLYPTWCHHWFTALDVVMVQLERLKQDHYTESKINQHNYSEHVKEKDDKAVVNPVTANLKVAKNYDSDTGWRCACEGGFLPPGMLKSFGGAEAIMRLGTGQCYHKQI</sequence>
<comment type="caution">
    <text evidence="2">The sequence shown here is derived from an EMBL/GenBank/DDBJ whole genome shotgun (WGS) entry which is preliminary data.</text>
</comment>
<name>A0A9K3PET4_9STRA</name>
<feature type="transmembrane region" description="Helical" evidence="1">
    <location>
        <begin position="38"/>
        <end position="55"/>
    </location>
</feature>
<dbReference type="OrthoDB" id="47895at2759"/>
<evidence type="ECO:0000313" key="3">
    <source>
        <dbReference type="Proteomes" id="UP000693970"/>
    </source>
</evidence>
<keyword evidence="1" id="KW-0472">Membrane</keyword>
<dbReference type="AlphaFoldDB" id="A0A9K3PET4"/>
<reference evidence="2" key="2">
    <citation type="submission" date="2021-04" db="EMBL/GenBank/DDBJ databases">
        <authorList>
            <person name="Podell S."/>
        </authorList>
    </citation>
    <scope>NUCLEOTIDE SEQUENCE</scope>
    <source>
        <strain evidence="2">Hildebrandi</strain>
    </source>
</reference>
<proteinExistence type="predicted"/>
<evidence type="ECO:0000313" key="2">
    <source>
        <dbReference type="EMBL" id="KAG7344922.1"/>
    </source>
</evidence>
<reference evidence="2" key="1">
    <citation type="journal article" date="2021" name="Sci. Rep.">
        <title>Diploid genomic architecture of Nitzschia inconspicua, an elite biomass production diatom.</title>
        <authorList>
            <person name="Oliver A."/>
            <person name="Podell S."/>
            <person name="Pinowska A."/>
            <person name="Traller J.C."/>
            <person name="Smith S.R."/>
            <person name="McClure R."/>
            <person name="Beliaev A."/>
            <person name="Bohutskyi P."/>
            <person name="Hill E.A."/>
            <person name="Rabines A."/>
            <person name="Zheng H."/>
            <person name="Allen L.Z."/>
            <person name="Kuo A."/>
            <person name="Grigoriev I.V."/>
            <person name="Allen A.E."/>
            <person name="Hazlebeck D."/>
            <person name="Allen E.E."/>
        </authorList>
    </citation>
    <scope>NUCLEOTIDE SEQUENCE</scope>
    <source>
        <strain evidence="2">Hildebrandi</strain>
    </source>
</reference>
<keyword evidence="3" id="KW-1185">Reference proteome</keyword>
<organism evidence="2 3">
    <name type="scientific">Nitzschia inconspicua</name>
    <dbReference type="NCBI Taxonomy" id="303405"/>
    <lineage>
        <taxon>Eukaryota</taxon>
        <taxon>Sar</taxon>
        <taxon>Stramenopiles</taxon>
        <taxon>Ochrophyta</taxon>
        <taxon>Bacillariophyta</taxon>
        <taxon>Bacillariophyceae</taxon>
        <taxon>Bacillariophycidae</taxon>
        <taxon>Bacillariales</taxon>
        <taxon>Bacillariaceae</taxon>
        <taxon>Nitzschia</taxon>
    </lineage>
</organism>
<dbReference type="EMBL" id="JAGRRH010000022">
    <property type="protein sequence ID" value="KAG7344922.1"/>
    <property type="molecule type" value="Genomic_DNA"/>
</dbReference>
<dbReference type="Proteomes" id="UP000693970">
    <property type="component" value="Unassembled WGS sequence"/>
</dbReference>
<accession>A0A9K3PET4</accession>